<sequence length="327" mass="37653">MPLAQSELVKLRARLLEFPSGEFINDRWSQIREGRERPSPQLLKKDSKDEEEEESTVEEMNEALYGHISAKLSEIQESIPLLHRIVCAESEIVTAEEEENILEHITELYETHPQEEVLALAKRERIERKLFSEVYGFSEVNPAFFMSVLAKLRRIHGHLRLPNKGVFVECGSGLGKNVYIAALMHSWQRCVGIEKIAALNRRAQSLRERFNSTTMTKLPQSERDLRQEMGLAFINNDFFDGVQDLVLEATLLYADLTCFTPNQVNKFFFLTKDLVPGAVIVVLTRPLLSDYTTASSENEQHLFLLWSQDNDVLTSWGRTSAYIYERR</sequence>
<dbReference type="InterPro" id="IPR025789">
    <property type="entry name" value="DOT1_dom"/>
</dbReference>
<dbReference type="EMBL" id="HBIJ01019398">
    <property type="protein sequence ID" value="CAE0371936.1"/>
    <property type="molecule type" value="Transcribed_RNA"/>
</dbReference>
<evidence type="ECO:0000256" key="1">
    <source>
        <dbReference type="SAM" id="MobiDB-lite"/>
    </source>
</evidence>
<reference evidence="3" key="1">
    <citation type="submission" date="2021-01" db="EMBL/GenBank/DDBJ databases">
        <authorList>
            <person name="Corre E."/>
            <person name="Pelletier E."/>
            <person name="Niang G."/>
            <person name="Scheremetjew M."/>
            <person name="Finn R."/>
            <person name="Kale V."/>
            <person name="Holt S."/>
            <person name="Cochrane G."/>
            <person name="Meng A."/>
            <person name="Brown T."/>
            <person name="Cohen L."/>
        </authorList>
    </citation>
    <scope>NUCLEOTIDE SEQUENCE</scope>
    <source>
        <strain evidence="3">CCMP1510</strain>
    </source>
</reference>
<protein>
    <recommendedName>
        <fullName evidence="2">DOT1 domain-containing protein</fullName>
    </recommendedName>
</protein>
<dbReference type="Gene3D" id="3.40.50.150">
    <property type="entry name" value="Vaccinia Virus protein VP39"/>
    <property type="match status" value="1"/>
</dbReference>
<proteinExistence type="predicted"/>
<gene>
    <name evidence="3" type="ORF">ALAG00032_LOCUS12718</name>
</gene>
<name>A0A7S3NNJ5_9STRA</name>
<evidence type="ECO:0000313" key="3">
    <source>
        <dbReference type="EMBL" id="CAE0371936.1"/>
    </source>
</evidence>
<accession>A0A7S3NNJ5</accession>
<feature type="domain" description="DOT1" evidence="2">
    <location>
        <begin position="132"/>
        <end position="300"/>
    </location>
</feature>
<evidence type="ECO:0000259" key="2">
    <source>
        <dbReference type="Pfam" id="PF08123"/>
    </source>
</evidence>
<dbReference type="GO" id="GO:0031151">
    <property type="term" value="F:histone H3K79 methyltransferase activity"/>
    <property type="evidence" value="ECO:0007669"/>
    <property type="project" value="InterPro"/>
</dbReference>
<dbReference type="Pfam" id="PF08123">
    <property type="entry name" value="DOT1"/>
    <property type="match status" value="1"/>
</dbReference>
<feature type="compositionally biased region" description="Basic and acidic residues" evidence="1">
    <location>
        <begin position="35"/>
        <end position="48"/>
    </location>
</feature>
<dbReference type="SUPFAM" id="SSF53335">
    <property type="entry name" value="S-adenosyl-L-methionine-dependent methyltransferases"/>
    <property type="match status" value="1"/>
</dbReference>
<dbReference type="InterPro" id="IPR029063">
    <property type="entry name" value="SAM-dependent_MTases_sf"/>
</dbReference>
<dbReference type="AlphaFoldDB" id="A0A7S3NNJ5"/>
<feature type="region of interest" description="Disordered" evidence="1">
    <location>
        <begin position="35"/>
        <end position="55"/>
    </location>
</feature>
<organism evidence="3">
    <name type="scientific">Aureoumbra lagunensis</name>
    <dbReference type="NCBI Taxonomy" id="44058"/>
    <lineage>
        <taxon>Eukaryota</taxon>
        <taxon>Sar</taxon>
        <taxon>Stramenopiles</taxon>
        <taxon>Ochrophyta</taxon>
        <taxon>Pelagophyceae</taxon>
        <taxon>Pelagomonadales</taxon>
        <taxon>Aureoumbra</taxon>
    </lineage>
</organism>